<evidence type="ECO:0000256" key="3">
    <source>
        <dbReference type="ARBA" id="ARBA00022737"/>
    </source>
</evidence>
<keyword evidence="5" id="KW-0862">Zinc</keyword>
<dbReference type="Pfam" id="PF04082">
    <property type="entry name" value="Fungal_trans"/>
    <property type="match status" value="1"/>
</dbReference>
<evidence type="ECO:0000256" key="11">
    <source>
        <dbReference type="SAM" id="MobiDB-lite"/>
    </source>
</evidence>
<feature type="domain" description="Zn(2)-C6 fungal-type" evidence="12">
    <location>
        <begin position="105"/>
        <end position="134"/>
    </location>
</feature>
<dbReference type="InterPro" id="IPR007219">
    <property type="entry name" value="XnlR_reg_dom"/>
</dbReference>
<evidence type="ECO:0000256" key="1">
    <source>
        <dbReference type="ARBA" id="ARBA00004123"/>
    </source>
</evidence>
<feature type="domain" description="C2H2-type" evidence="13">
    <location>
        <begin position="63"/>
        <end position="92"/>
    </location>
</feature>
<evidence type="ECO:0000256" key="2">
    <source>
        <dbReference type="ARBA" id="ARBA00022723"/>
    </source>
</evidence>
<dbReference type="HOGENOM" id="CLU_012538_2_0_1"/>
<protein>
    <submittedName>
        <fullName evidence="14">C2H2 finger domain-containing protein</fullName>
    </submittedName>
</protein>
<dbReference type="SMART" id="SM00355">
    <property type="entry name" value="ZnF_C2H2"/>
    <property type="match status" value="2"/>
</dbReference>
<dbReference type="FunFam" id="3.30.160.60:FF:000303">
    <property type="entry name" value="Zinc finger protein 41"/>
    <property type="match status" value="1"/>
</dbReference>
<dbReference type="InterPro" id="IPR013087">
    <property type="entry name" value="Znf_C2H2_type"/>
</dbReference>
<dbReference type="GO" id="GO:0008270">
    <property type="term" value="F:zinc ion binding"/>
    <property type="evidence" value="ECO:0007669"/>
    <property type="project" value="UniProtKB-KW"/>
</dbReference>
<evidence type="ECO:0000256" key="8">
    <source>
        <dbReference type="ARBA" id="ARBA00023163"/>
    </source>
</evidence>
<dbReference type="InterPro" id="IPR036236">
    <property type="entry name" value="Znf_C2H2_sf"/>
</dbReference>
<keyword evidence="3" id="KW-0677">Repeat</keyword>
<feature type="compositionally biased region" description="Basic and acidic residues" evidence="11">
    <location>
        <begin position="139"/>
        <end position="162"/>
    </location>
</feature>
<feature type="domain" description="C2H2-type" evidence="13">
    <location>
        <begin position="35"/>
        <end position="62"/>
    </location>
</feature>
<dbReference type="SUPFAM" id="SSF57667">
    <property type="entry name" value="beta-beta-alpha zinc fingers"/>
    <property type="match status" value="1"/>
</dbReference>
<dbReference type="AlphaFoldDB" id="F2TID8"/>
<dbReference type="PROSITE" id="PS00028">
    <property type="entry name" value="ZINC_FINGER_C2H2_1"/>
    <property type="match status" value="1"/>
</dbReference>
<dbReference type="Gene3D" id="3.30.160.60">
    <property type="entry name" value="Classic Zinc Finger"/>
    <property type="match status" value="2"/>
</dbReference>
<dbReference type="PROSITE" id="PS50157">
    <property type="entry name" value="ZINC_FINGER_C2H2_2"/>
    <property type="match status" value="2"/>
</dbReference>
<dbReference type="GO" id="GO:0000785">
    <property type="term" value="C:chromatin"/>
    <property type="evidence" value="ECO:0007669"/>
    <property type="project" value="TreeGrafter"/>
</dbReference>
<dbReference type="Gene3D" id="4.10.240.10">
    <property type="entry name" value="Zn(2)-C6 fungal-type DNA-binding domain"/>
    <property type="match status" value="1"/>
</dbReference>
<dbReference type="InterPro" id="IPR036864">
    <property type="entry name" value="Zn2-C6_fun-type_DNA-bd_sf"/>
</dbReference>
<dbReference type="InterPro" id="IPR051059">
    <property type="entry name" value="VerF-like"/>
</dbReference>
<dbReference type="PANTHER" id="PTHR40626">
    <property type="entry name" value="MIP31509P"/>
    <property type="match status" value="1"/>
</dbReference>
<dbReference type="GO" id="GO:0006351">
    <property type="term" value="P:DNA-templated transcription"/>
    <property type="evidence" value="ECO:0007669"/>
    <property type="project" value="InterPro"/>
</dbReference>
<comment type="subcellular location">
    <subcellularLocation>
        <location evidence="1">Nucleus</location>
    </subcellularLocation>
</comment>
<reference evidence="14" key="1">
    <citation type="submission" date="2010-03" db="EMBL/GenBank/DDBJ databases">
        <title>Annotation of Blastomyces dermatitidis strain ATCC 18188.</title>
        <authorList>
            <consortium name="The Broad Institute Genome Sequencing Platform"/>
            <consortium name="Broad Institute Genome Sequencing Center for Infectious Disease."/>
            <person name="Cuomo C."/>
            <person name="Klein B."/>
            <person name="Sullivan T."/>
            <person name="Heitman J."/>
            <person name="Young S."/>
            <person name="Zeng Q."/>
            <person name="Gargeya S."/>
            <person name="Alvarado L."/>
            <person name="Berlin A.M."/>
            <person name="Chapman S.B."/>
            <person name="Chen Z."/>
            <person name="Freedman E."/>
            <person name="Gellesch M."/>
            <person name="Goldberg J."/>
            <person name="Griggs A."/>
            <person name="Gujja S."/>
            <person name="Heilman E."/>
            <person name="Heiman D."/>
            <person name="Howarth C."/>
            <person name="Mehta T."/>
            <person name="Neiman D."/>
            <person name="Pearson M."/>
            <person name="Roberts A."/>
            <person name="Saif S."/>
            <person name="Shea T."/>
            <person name="Shenoy N."/>
            <person name="Sisk P."/>
            <person name="Stolte C."/>
            <person name="Sykes S."/>
            <person name="White J."/>
            <person name="Yandava C."/>
            <person name="Haas B."/>
            <person name="Nusbaum C."/>
            <person name="Birren B."/>
        </authorList>
    </citation>
    <scope>NUCLEOTIDE SEQUENCE [LARGE SCALE GENOMIC DNA]</scope>
    <source>
        <strain evidence="14">ATCC 18188</strain>
    </source>
</reference>
<evidence type="ECO:0000256" key="10">
    <source>
        <dbReference type="PROSITE-ProRule" id="PRU00042"/>
    </source>
</evidence>
<evidence type="ECO:0000259" key="12">
    <source>
        <dbReference type="PROSITE" id="PS50048"/>
    </source>
</evidence>
<dbReference type="CDD" id="cd12148">
    <property type="entry name" value="fungal_TF_MHR"/>
    <property type="match status" value="1"/>
</dbReference>
<dbReference type="OrthoDB" id="654211at2759"/>
<gene>
    <name evidence="14" type="ORF">BDDG_05945</name>
</gene>
<accession>F2TID8</accession>
<dbReference type="GO" id="GO:0000978">
    <property type="term" value="F:RNA polymerase II cis-regulatory region sequence-specific DNA binding"/>
    <property type="evidence" value="ECO:0007669"/>
    <property type="project" value="InterPro"/>
</dbReference>
<dbReference type="EMBL" id="GG749441">
    <property type="protein sequence ID" value="EGE83001.2"/>
    <property type="molecule type" value="Genomic_DNA"/>
</dbReference>
<dbReference type="SUPFAM" id="SSF57701">
    <property type="entry name" value="Zn2/Cys6 DNA-binding domain"/>
    <property type="match status" value="1"/>
</dbReference>
<evidence type="ECO:0000313" key="14">
    <source>
        <dbReference type="EMBL" id="EGE83001.2"/>
    </source>
</evidence>
<evidence type="ECO:0000256" key="5">
    <source>
        <dbReference type="ARBA" id="ARBA00022833"/>
    </source>
</evidence>
<sequence length="696" mass="80222">MRFDAFRVRLHATLSWLPCQMSLNRVMKQASEKQFKCTVCDRLFTRIDHLKRHQLRHSGIRPYSCIFCSAAFARCDNLRDHYHDCPQRGDRLIPETSQRGRKRHACESCTSMKLRCDGACPCGACLKRNIPCTRQSSRPYDDSETRTDSTKSDDFDQTSERGSVKFLLNGGTDSFTEGFHLPSRHDRAQVLSWPEHNHNHVGNMSQAMSTREPVNLPDNAHTHHPVSGIESQPVDVAFYNDGFLQFFNGGFNTGPRFQPDETPTSFAHPPATPIQGLPLTSSAEPYFQPESPYSTILIQSILSKSWVLGLDEISSMELAHELRFLLMTQRIQKFVALYFQSWHNNCPMIHQPSFNPETTAPTLLAAVVLMGATYSENASERLAAKKMSDVIEMFIFSTEVYSQEFEIAQSYKVAHDRVDIKTDWRSFENFQAGYLMFLIQYWGGSRAARNRVIEVRFGEVVRVARQMQLTKCRHGLEDQMSEYLWLQKECRIRTMILVSMIDSAMPFFQNYPSRLTNIEIQCDLPCHESQFAARHPFLEPDFRLSREMTVYQAFQNLFVENGPVRPLFVHCGTNKLHLGIMDMFLLIHQIYAHIHMIINLAMPQFGNRNINKTDCATVSGIKVALEHWRSLWISLRTELPSTEWERVGFFKGAYNYWLVAQLLISKNASVDILMRMEINCEDKLSQLKVLLPDDYD</sequence>
<dbReference type="GO" id="GO:0005634">
    <property type="term" value="C:nucleus"/>
    <property type="evidence" value="ECO:0007669"/>
    <property type="project" value="UniProtKB-SubCell"/>
</dbReference>
<dbReference type="SMART" id="SM00066">
    <property type="entry name" value="GAL4"/>
    <property type="match status" value="1"/>
</dbReference>
<dbReference type="PROSITE" id="PS00463">
    <property type="entry name" value="ZN2_CY6_FUNGAL_1"/>
    <property type="match status" value="1"/>
</dbReference>
<evidence type="ECO:0000256" key="9">
    <source>
        <dbReference type="ARBA" id="ARBA00023242"/>
    </source>
</evidence>
<keyword evidence="7" id="KW-0238">DNA-binding</keyword>
<keyword evidence="2" id="KW-0479">Metal-binding</keyword>
<keyword evidence="6" id="KW-0805">Transcription regulation</keyword>
<dbReference type="Pfam" id="PF00172">
    <property type="entry name" value="Zn_clus"/>
    <property type="match status" value="1"/>
</dbReference>
<proteinExistence type="predicted"/>
<evidence type="ECO:0000256" key="6">
    <source>
        <dbReference type="ARBA" id="ARBA00023015"/>
    </source>
</evidence>
<dbReference type="CDD" id="cd00067">
    <property type="entry name" value="GAL4"/>
    <property type="match status" value="1"/>
</dbReference>
<keyword evidence="9" id="KW-0539">Nucleus</keyword>
<dbReference type="InterPro" id="IPR001138">
    <property type="entry name" value="Zn2Cys6_DnaBD"/>
</dbReference>
<evidence type="ECO:0000256" key="4">
    <source>
        <dbReference type="ARBA" id="ARBA00022771"/>
    </source>
</evidence>
<keyword evidence="8" id="KW-0804">Transcription</keyword>
<dbReference type="GO" id="GO:0000981">
    <property type="term" value="F:DNA-binding transcription factor activity, RNA polymerase II-specific"/>
    <property type="evidence" value="ECO:0007669"/>
    <property type="project" value="InterPro"/>
</dbReference>
<organism evidence="14">
    <name type="scientific">Ajellomyces dermatitidis (strain ATCC 18188 / CBS 674.68)</name>
    <name type="common">Blastomyces dermatitidis</name>
    <dbReference type="NCBI Taxonomy" id="653446"/>
    <lineage>
        <taxon>Eukaryota</taxon>
        <taxon>Fungi</taxon>
        <taxon>Dikarya</taxon>
        <taxon>Ascomycota</taxon>
        <taxon>Pezizomycotina</taxon>
        <taxon>Eurotiomycetes</taxon>
        <taxon>Eurotiomycetidae</taxon>
        <taxon>Onygenales</taxon>
        <taxon>Ajellomycetaceae</taxon>
        <taxon>Blastomyces</taxon>
    </lineage>
</organism>
<name>F2TID8_AJEDA</name>
<feature type="region of interest" description="Disordered" evidence="11">
    <location>
        <begin position="135"/>
        <end position="162"/>
    </location>
</feature>
<dbReference type="PANTHER" id="PTHR40626:SF8">
    <property type="entry name" value="C2H2 FINGER DOMAIN TRANSCRIPTION FACTOR (EUROFUNG)-RELATED"/>
    <property type="match status" value="1"/>
</dbReference>
<evidence type="ECO:0000259" key="13">
    <source>
        <dbReference type="PROSITE" id="PS50157"/>
    </source>
</evidence>
<keyword evidence="4 10" id="KW-0863">Zinc-finger</keyword>
<evidence type="ECO:0000256" key="7">
    <source>
        <dbReference type="ARBA" id="ARBA00023125"/>
    </source>
</evidence>
<dbReference type="Proteomes" id="UP000007802">
    <property type="component" value="Unassembled WGS sequence"/>
</dbReference>
<dbReference type="PROSITE" id="PS50048">
    <property type="entry name" value="ZN2_CY6_FUNGAL_2"/>
    <property type="match status" value="1"/>
</dbReference>